<dbReference type="EMBL" id="JAINUG010000540">
    <property type="protein sequence ID" value="KAJ8366820.1"/>
    <property type="molecule type" value="Genomic_DNA"/>
</dbReference>
<feature type="compositionally biased region" description="Polar residues" evidence="6">
    <location>
        <begin position="531"/>
        <end position="571"/>
    </location>
</feature>
<keyword evidence="2 4" id="KW-0863">Zinc-finger</keyword>
<keyword evidence="1" id="KW-0479">Metal-binding</keyword>
<keyword evidence="3" id="KW-0862">Zinc</keyword>
<gene>
    <name evidence="8" type="ORF">AAFF_G00342030</name>
</gene>
<evidence type="ECO:0000256" key="4">
    <source>
        <dbReference type="PROSITE-ProRule" id="PRU00024"/>
    </source>
</evidence>
<dbReference type="InterPro" id="IPR058030">
    <property type="entry name" value="TRIM8/14/16/25/29/45/65_CC"/>
</dbReference>
<dbReference type="PANTHER" id="PTHR25465">
    <property type="entry name" value="B-BOX DOMAIN CONTAINING"/>
    <property type="match status" value="1"/>
</dbReference>
<evidence type="ECO:0000256" key="5">
    <source>
        <dbReference type="SAM" id="Coils"/>
    </source>
</evidence>
<comment type="caution">
    <text evidence="8">The sequence shown here is derived from an EMBL/GenBank/DDBJ whole genome shotgun (WGS) entry which is preliminary data.</text>
</comment>
<keyword evidence="5" id="KW-0175">Coiled coil</keyword>
<dbReference type="CDD" id="cd19769">
    <property type="entry name" value="Bbox2_TRIM16-like"/>
    <property type="match status" value="1"/>
</dbReference>
<name>A0AAD7R5W6_9TELE</name>
<dbReference type="InterPro" id="IPR000315">
    <property type="entry name" value="Znf_B-box"/>
</dbReference>
<feature type="compositionally biased region" description="Gly residues" evidence="6">
    <location>
        <begin position="333"/>
        <end position="347"/>
    </location>
</feature>
<feature type="region of interest" description="Disordered" evidence="6">
    <location>
        <begin position="459"/>
        <end position="595"/>
    </location>
</feature>
<feature type="region of interest" description="Disordered" evidence="6">
    <location>
        <begin position="1"/>
        <end position="52"/>
    </location>
</feature>
<dbReference type="PROSITE" id="PS50119">
    <property type="entry name" value="ZF_BBOX"/>
    <property type="match status" value="1"/>
</dbReference>
<dbReference type="Gene3D" id="3.30.160.60">
    <property type="entry name" value="Classic Zinc Finger"/>
    <property type="match status" value="1"/>
</dbReference>
<feature type="compositionally biased region" description="Polar residues" evidence="6">
    <location>
        <begin position="487"/>
        <end position="523"/>
    </location>
</feature>
<feature type="compositionally biased region" description="Pro residues" evidence="6">
    <location>
        <begin position="28"/>
        <end position="43"/>
    </location>
</feature>
<evidence type="ECO:0000313" key="8">
    <source>
        <dbReference type="EMBL" id="KAJ8366820.1"/>
    </source>
</evidence>
<dbReference type="Pfam" id="PF00643">
    <property type="entry name" value="zf-B_box"/>
    <property type="match status" value="1"/>
</dbReference>
<protein>
    <recommendedName>
        <fullName evidence="7">B box-type domain-containing protein</fullName>
    </recommendedName>
</protein>
<dbReference type="PANTHER" id="PTHR25465:SF49">
    <property type="entry name" value="BLOODTHIRSTY-RELATED GENE FAMILY, MEMBER 1-RELATED"/>
    <property type="match status" value="1"/>
</dbReference>
<sequence>PAHSHGPAPEGLSSGPVLATPARSLSPSPGPAPEGPAPGPAPGPAQRRYTLSGPADSLEAPLCQQHRQRLELFCRTDQECVCAACMEAEHRTHQAVPAKREWLIKKSQLGITEVELEDMIRDRELKMEEIRASMANIRTWAERETKDSVHSFTALVSSVERSQAELLEVIEMNRRAAERQAEGLIQELQLEIAELRKRSAMLGHLGQSEDHIFFLKNFPNLCILPHTKDWAQNALSAGAEMPGRAAEAAGVLSVGTNRTLSPEISAKGEKGARICSGCDAGSQHGAPTPHPFGGREAGEVRRAAPGRPRGPGALRPRGVRSGPAGLHRREALLGGGGGGENRLGPGRGQPLHRPQGQDHRQPRPRVLVPEPAGQERLRLPHGALHQPGPEPEASPHRGVPGLRQGPGVLLQRGCQAAHLHLHRHLLRHRPPLLQPLHQQVRQERGPSHYFACHAHGLRRRVSQNSKQQTANSSQQTANSNQQTSASKQQPANSKHQPANSKQQPANSKQQTANSSQQTANSKHQPAASKHQPATSKHQPANSKHQPANISQQTAASKHQPANSSQQTSASKHQPADLSATCGGRLVTDDSCPSKR</sequence>
<dbReference type="SUPFAM" id="SSF57845">
    <property type="entry name" value="B-box zinc-binding domain"/>
    <property type="match status" value="1"/>
</dbReference>
<dbReference type="AlphaFoldDB" id="A0AAD7R5W6"/>
<evidence type="ECO:0000256" key="1">
    <source>
        <dbReference type="ARBA" id="ARBA00022723"/>
    </source>
</evidence>
<feature type="region of interest" description="Disordered" evidence="6">
    <location>
        <begin position="278"/>
        <end position="407"/>
    </location>
</feature>
<reference evidence="8" key="1">
    <citation type="journal article" date="2023" name="Science">
        <title>Genome structures resolve the early diversification of teleost fishes.</title>
        <authorList>
            <person name="Parey E."/>
            <person name="Louis A."/>
            <person name="Montfort J."/>
            <person name="Bouchez O."/>
            <person name="Roques C."/>
            <person name="Iampietro C."/>
            <person name="Lluch J."/>
            <person name="Castinel A."/>
            <person name="Donnadieu C."/>
            <person name="Desvignes T."/>
            <person name="Floi Bucao C."/>
            <person name="Jouanno E."/>
            <person name="Wen M."/>
            <person name="Mejri S."/>
            <person name="Dirks R."/>
            <person name="Jansen H."/>
            <person name="Henkel C."/>
            <person name="Chen W.J."/>
            <person name="Zahm M."/>
            <person name="Cabau C."/>
            <person name="Klopp C."/>
            <person name="Thompson A.W."/>
            <person name="Robinson-Rechavi M."/>
            <person name="Braasch I."/>
            <person name="Lecointre G."/>
            <person name="Bobe J."/>
            <person name="Postlethwait J.H."/>
            <person name="Berthelot C."/>
            <person name="Roest Crollius H."/>
            <person name="Guiguen Y."/>
        </authorList>
    </citation>
    <scope>NUCLEOTIDE SEQUENCE</scope>
    <source>
        <strain evidence="8">NC1722</strain>
    </source>
</reference>
<dbReference type="Pfam" id="PF25600">
    <property type="entry name" value="TRIM_CC"/>
    <property type="match status" value="1"/>
</dbReference>
<dbReference type="Proteomes" id="UP001221898">
    <property type="component" value="Unassembled WGS sequence"/>
</dbReference>
<dbReference type="SMART" id="SM00336">
    <property type="entry name" value="BBOX"/>
    <property type="match status" value="1"/>
</dbReference>
<evidence type="ECO:0000256" key="6">
    <source>
        <dbReference type="SAM" id="MobiDB-lite"/>
    </source>
</evidence>
<evidence type="ECO:0000256" key="3">
    <source>
        <dbReference type="ARBA" id="ARBA00022833"/>
    </source>
</evidence>
<evidence type="ECO:0000259" key="7">
    <source>
        <dbReference type="PROSITE" id="PS50119"/>
    </source>
</evidence>
<feature type="non-terminal residue" evidence="8">
    <location>
        <position position="595"/>
    </location>
</feature>
<dbReference type="GO" id="GO:0008270">
    <property type="term" value="F:zinc ion binding"/>
    <property type="evidence" value="ECO:0007669"/>
    <property type="project" value="UniProtKB-KW"/>
</dbReference>
<accession>A0AAD7R5W6</accession>
<evidence type="ECO:0000256" key="2">
    <source>
        <dbReference type="ARBA" id="ARBA00022771"/>
    </source>
</evidence>
<proteinExistence type="predicted"/>
<keyword evidence="9" id="KW-1185">Reference proteome</keyword>
<feature type="compositionally biased region" description="Low complexity" evidence="6">
    <location>
        <begin position="462"/>
        <end position="486"/>
    </location>
</feature>
<evidence type="ECO:0000313" key="9">
    <source>
        <dbReference type="Proteomes" id="UP001221898"/>
    </source>
</evidence>
<feature type="domain" description="B box-type" evidence="7">
    <location>
        <begin position="58"/>
        <end position="98"/>
    </location>
</feature>
<organism evidence="8 9">
    <name type="scientific">Aldrovandia affinis</name>
    <dbReference type="NCBI Taxonomy" id="143900"/>
    <lineage>
        <taxon>Eukaryota</taxon>
        <taxon>Metazoa</taxon>
        <taxon>Chordata</taxon>
        <taxon>Craniata</taxon>
        <taxon>Vertebrata</taxon>
        <taxon>Euteleostomi</taxon>
        <taxon>Actinopterygii</taxon>
        <taxon>Neopterygii</taxon>
        <taxon>Teleostei</taxon>
        <taxon>Notacanthiformes</taxon>
        <taxon>Halosauridae</taxon>
        <taxon>Aldrovandia</taxon>
    </lineage>
</organism>
<dbReference type="InterPro" id="IPR051051">
    <property type="entry name" value="E3_ubiq-ligase_TRIM/RNF"/>
</dbReference>
<feature type="coiled-coil region" evidence="5">
    <location>
        <begin position="167"/>
        <end position="198"/>
    </location>
</feature>
<feature type="compositionally biased region" description="Low complexity" evidence="6">
    <location>
        <begin position="303"/>
        <end position="320"/>
    </location>
</feature>